<proteinExistence type="predicted"/>
<feature type="signal peptide" evidence="1">
    <location>
        <begin position="1"/>
        <end position="20"/>
    </location>
</feature>
<keyword evidence="1" id="KW-0732">Signal</keyword>
<evidence type="ECO:0000313" key="2">
    <source>
        <dbReference type="EMBL" id="MBX22810.1"/>
    </source>
</evidence>
<name>A0A2P2LXW7_RHIMU</name>
<organism evidence="2">
    <name type="scientific">Rhizophora mucronata</name>
    <name type="common">Asiatic mangrove</name>
    <dbReference type="NCBI Taxonomy" id="61149"/>
    <lineage>
        <taxon>Eukaryota</taxon>
        <taxon>Viridiplantae</taxon>
        <taxon>Streptophyta</taxon>
        <taxon>Embryophyta</taxon>
        <taxon>Tracheophyta</taxon>
        <taxon>Spermatophyta</taxon>
        <taxon>Magnoliopsida</taxon>
        <taxon>eudicotyledons</taxon>
        <taxon>Gunneridae</taxon>
        <taxon>Pentapetalae</taxon>
        <taxon>rosids</taxon>
        <taxon>fabids</taxon>
        <taxon>Malpighiales</taxon>
        <taxon>Rhizophoraceae</taxon>
        <taxon>Rhizophora</taxon>
    </lineage>
</organism>
<dbReference type="EMBL" id="GGEC01042326">
    <property type="protein sequence ID" value="MBX22810.1"/>
    <property type="molecule type" value="Transcribed_RNA"/>
</dbReference>
<sequence length="65" mass="7217">MLRFSSFLIILLCLAVAVTCADNYRRSDFPSGFIFGAGTSAYQVSSNSSIIHFVHDQEEQHICCV</sequence>
<protein>
    <submittedName>
        <fullName evidence="2">Hydroxyisourate hydrolase isoform X2</fullName>
    </submittedName>
</protein>
<feature type="chain" id="PRO_5015104833" evidence="1">
    <location>
        <begin position="21"/>
        <end position="65"/>
    </location>
</feature>
<dbReference type="AlphaFoldDB" id="A0A2P2LXW7"/>
<reference evidence="2" key="1">
    <citation type="submission" date="2018-02" db="EMBL/GenBank/DDBJ databases">
        <title>Rhizophora mucronata_Transcriptome.</title>
        <authorList>
            <person name="Meera S.P."/>
            <person name="Sreeshan A."/>
            <person name="Augustine A."/>
        </authorList>
    </citation>
    <scope>NUCLEOTIDE SEQUENCE</scope>
    <source>
        <tissue evidence="2">Leaf</tissue>
    </source>
</reference>
<evidence type="ECO:0000256" key="1">
    <source>
        <dbReference type="SAM" id="SignalP"/>
    </source>
</evidence>
<dbReference type="SUPFAM" id="SSF51445">
    <property type="entry name" value="(Trans)glycosidases"/>
    <property type="match status" value="1"/>
</dbReference>
<dbReference type="GO" id="GO:0016787">
    <property type="term" value="F:hydrolase activity"/>
    <property type="evidence" value="ECO:0007669"/>
    <property type="project" value="UniProtKB-KW"/>
</dbReference>
<accession>A0A2P2LXW7</accession>
<dbReference type="Gene3D" id="3.20.20.80">
    <property type="entry name" value="Glycosidases"/>
    <property type="match status" value="1"/>
</dbReference>
<dbReference type="InterPro" id="IPR017853">
    <property type="entry name" value="GH"/>
</dbReference>
<keyword evidence="2" id="KW-0378">Hydrolase</keyword>